<feature type="domain" description="Conserved virulence factor B-like winged helix" evidence="3">
    <location>
        <begin position="218"/>
        <end position="275"/>
    </location>
</feature>
<dbReference type="PIRSF" id="PIRSF012524">
    <property type="entry name" value="YitL_S1"/>
    <property type="match status" value="1"/>
</dbReference>
<proteinExistence type="inferred from homology"/>
<evidence type="ECO:0000259" key="2">
    <source>
        <dbReference type="Pfam" id="PF13509"/>
    </source>
</evidence>
<name>H5TA33_9ALTE</name>
<dbReference type="eggNOG" id="COG2996">
    <property type="taxonomic scope" value="Bacteria"/>
</dbReference>
<evidence type="ECO:0000313" key="4">
    <source>
        <dbReference type="EMBL" id="GAB55160.1"/>
    </source>
</evidence>
<dbReference type="Pfam" id="PF13509">
    <property type="entry name" value="S1_2"/>
    <property type="match status" value="1"/>
</dbReference>
<sequence>MLKIGQFNRLHVVEIFPFGYELLAYGGSSEQLVMLKDTSHVYTMGQELDVFVYTHADGSFLGAIDAPKVMLHQFAPLVVVGASDHGCFFDWGIKPDLYAPEGQLHTNLDIGTRYVVYALQDRIGKLVATTKIERFLHEHSQELSPNQAVSLLIYAQTPLGYKAIVNGEFQGLLFNSDLITSVKMGDYLEGFVKSVREDGKLDLALQVQTPQARLNLSEQILEDLIAHDGMSTVTDKSTPDEIFARFKVSKAAYKKAIGNMYKQKKIRIEKNCLYLNQDTV</sequence>
<evidence type="ECO:0000313" key="5">
    <source>
        <dbReference type="Proteomes" id="UP000053586"/>
    </source>
</evidence>
<dbReference type="PANTHER" id="PTHR37296:SF1">
    <property type="entry name" value="CONSERVED VIRULENCE FACTOR B"/>
    <property type="match status" value="1"/>
</dbReference>
<comment type="similarity">
    <text evidence="1">Belongs to the CvfB family.</text>
</comment>
<dbReference type="Gene3D" id="1.10.10.10">
    <property type="entry name" value="Winged helix-like DNA-binding domain superfamily/Winged helix DNA-binding domain"/>
    <property type="match status" value="1"/>
</dbReference>
<dbReference type="AlphaFoldDB" id="H5TA33"/>
<accession>H5TA33</accession>
<evidence type="ECO:0008006" key="6">
    <source>
        <dbReference type="Google" id="ProtNLM"/>
    </source>
</evidence>
<dbReference type="InterPro" id="IPR014464">
    <property type="entry name" value="CvfB_fam"/>
</dbReference>
<dbReference type="Proteomes" id="UP000053586">
    <property type="component" value="Unassembled WGS sequence"/>
</dbReference>
<dbReference type="EMBL" id="BAET01000008">
    <property type="protein sequence ID" value="GAB55160.1"/>
    <property type="molecule type" value="Genomic_DNA"/>
</dbReference>
<dbReference type="InterPro" id="IPR039566">
    <property type="entry name" value="CvfB_S1_st"/>
</dbReference>
<feature type="domain" description="Conserved virulence factor B first S1" evidence="2">
    <location>
        <begin position="4"/>
        <end position="59"/>
    </location>
</feature>
<evidence type="ECO:0000256" key="1">
    <source>
        <dbReference type="PIRNR" id="PIRNR012524"/>
    </source>
</evidence>
<reference evidence="4 5" key="1">
    <citation type="journal article" date="2012" name="J. Bacteriol.">
        <title>Genome sequence of proteorhodopsin-containing sea ice bacterium Glaciecola punicea ACAM 611T.</title>
        <authorList>
            <person name="Qin Q.-L."/>
            <person name="Xie B.-B."/>
            <person name="Shu Y.-L."/>
            <person name="Rong J.-C."/>
            <person name="Zhao D.-L."/>
            <person name="Zhang X.-Y."/>
            <person name="Chen X.-L."/>
            <person name="Zhou B.-C."/>
            <person name="Zhanga Y.-Z."/>
        </authorList>
    </citation>
    <scope>NUCLEOTIDE SEQUENCE [LARGE SCALE GENOMIC DNA]</scope>
    <source>
        <strain evidence="4 5">ACAM 611</strain>
    </source>
</reference>
<keyword evidence="5" id="KW-1185">Reference proteome</keyword>
<dbReference type="STRING" id="56804.BAE46_01710"/>
<evidence type="ECO:0000259" key="3">
    <source>
        <dbReference type="Pfam" id="PF17783"/>
    </source>
</evidence>
<comment type="caution">
    <text evidence="4">The sequence shown here is derived from an EMBL/GenBank/DDBJ whole genome shotgun (WGS) entry which is preliminary data.</text>
</comment>
<dbReference type="Pfam" id="PF17783">
    <property type="entry name" value="WHD_CvfB"/>
    <property type="match status" value="1"/>
</dbReference>
<organism evidence="4 5">
    <name type="scientific">Glaciecola punicea ACAM 611</name>
    <dbReference type="NCBI Taxonomy" id="1121923"/>
    <lineage>
        <taxon>Bacteria</taxon>
        <taxon>Pseudomonadati</taxon>
        <taxon>Pseudomonadota</taxon>
        <taxon>Gammaproteobacteria</taxon>
        <taxon>Alteromonadales</taxon>
        <taxon>Alteromonadaceae</taxon>
        <taxon>Glaciecola</taxon>
    </lineage>
</organism>
<dbReference type="RefSeq" id="WP_006004021.1">
    <property type="nucleotide sequence ID" value="NZ_BAET01000008.1"/>
</dbReference>
<reference evidence="4 5" key="2">
    <citation type="journal article" date="2017" name="Antonie Van Leeuwenhoek">
        <title>Rhizobium rhizosphaerae sp. nov., a novel species isolated from rice rhizosphere.</title>
        <authorList>
            <person name="Zhao J.J."/>
            <person name="Zhang J."/>
            <person name="Zhang R.J."/>
            <person name="Zhang C.W."/>
            <person name="Yin H.Q."/>
            <person name="Zhang X.X."/>
        </authorList>
    </citation>
    <scope>NUCLEOTIDE SEQUENCE [LARGE SCALE GENOMIC DNA]</scope>
    <source>
        <strain evidence="4 5">ACAM 611</strain>
    </source>
</reference>
<protein>
    <recommendedName>
        <fullName evidence="6">GntR family transcriptional regulator</fullName>
    </recommendedName>
</protein>
<dbReference type="OrthoDB" id="9801597at2"/>
<gene>
    <name evidence="4" type="ORF">GPUN_1029</name>
</gene>
<dbReference type="InterPro" id="IPR040764">
    <property type="entry name" value="CvfB_WH"/>
</dbReference>
<dbReference type="PANTHER" id="PTHR37296">
    <property type="entry name" value="CONSERVED VIRULENCE FACTOR B"/>
    <property type="match status" value="1"/>
</dbReference>
<dbReference type="InterPro" id="IPR036388">
    <property type="entry name" value="WH-like_DNA-bd_sf"/>
</dbReference>